<keyword evidence="9 13" id="KW-0274">FAD</keyword>
<dbReference type="InterPro" id="IPR010031">
    <property type="entry name" value="FAD_lactone_oxidase-like"/>
</dbReference>
<dbReference type="Pfam" id="PF01565">
    <property type="entry name" value="FAD_binding_4"/>
    <property type="match status" value="1"/>
</dbReference>
<dbReference type="NCBIfam" id="TIGR01678">
    <property type="entry name" value="FAD_lactone_ox"/>
    <property type="match status" value="1"/>
</dbReference>
<evidence type="ECO:0000256" key="13">
    <source>
        <dbReference type="RuleBase" id="RU367158"/>
    </source>
</evidence>
<sequence length="467" mass="54270">MTSPSELSEADRKFLENLRCKPKGTRFYNWARTFTSRPEYFLAPESERDIIEIIQIAVRCGLSVKAIGSGHSPSDIACTDSIILVMDKLRRVIAYDSNACTMTVETGIRLRDLHQVLGQRNMALSDLCCISDQSIAGAISTATHGSGVGFGDLSSMITYLVLIDGTGKRVECDQQNNTDLFDAARCSLGALGIITQVTIKCEPAFKLHAVQKPITLDEVINDIDGFVRSAEHVRIWWFPYTEHAVAWRANRTSMEKKWPKESFVRDRLYGFHIYQLQLYKARFMPNDLPGMARKHFKRRCMQEKEWVDDSYRVFSYDCPLKQYVNEWAIPLDQAPSALKQLREWFNAEERKSDGVRVHFPVEVRFAQESNTWLSPTYRRTVCYFGITMFRPYQKSVPYKEYWQAFEDIMRTHQGRPHWAKYHGMFYHDLQRAYPRFDDFGRIRETCDPHGIFVNDYIRNRILPPSKP</sequence>
<comment type="subcellular location">
    <subcellularLocation>
        <location evidence="2">Membrane</location>
    </subcellularLocation>
    <subcellularLocation>
        <location evidence="13">Mitochondrion membrane</location>
    </subcellularLocation>
</comment>
<dbReference type="InterPro" id="IPR016169">
    <property type="entry name" value="FAD-bd_PCMH_sub2"/>
</dbReference>
<comment type="cofactor">
    <cofactor evidence="1 13">
        <name>FAD</name>
        <dbReference type="ChEBI" id="CHEBI:57692"/>
    </cofactor>
</comment>
<dbReference type="InterPro" id="IPR030654">
    <property type="entry name" value="Sugar_lactone_oxidase"/>
</dbReference>
<keyword evidence="13" id="KW-0496">Mitochondrion</keyword>
<protein>
    <recommendedName>
        <fullName evidence="6 13">D-arabinono-1,4-lactone oxidase</fullName>
        <shortName evidence="13">ALO</shortName>
        <ecNumber evidence="6 13">1.1.3.37</ecNumber>
    </recommendedName>
    <alternativeName>
        <fullName evidence="12 13">L-galactono-gamma-lactone oxidase</fullName>
    </alternativeName>
</protein>
<comment type="catalytic activity">
    <reaction evidence="13">
        <text>D-arabinono-1,4-lactone + O2 = dehydro-D-arabinono-1,4-lactone + H2O2 + H(+)</text>
        <dbReference type="Rhea" id="RHEA:23756"/>
        <dbReference type="ChEBI" id="CHEBI:15378"/>
        <dbReference type="ChEBI" id="CHEBI:15379"/>
        <dbReference type="ChEBI" id="CHEBI:16240"/>
        <dbReference type="ChEBI" id="CHEBI:16292"/>
        <dbReference type="ChEBI" id="CHEBI:58277"/>
        <dbReference type="EC" id="1.1.3.37"/>
    </reaction>
</comment>
<keyword evidence="16" id="KW-1185">Reference proteome</keyword>
<proteinExistence type="inferred from homology"/>
<comment type="similarity">
    <text evidence="5 13">Belongs to the oxygen-dependent FAD-linked oxidoreductase family.</text>
</comment>
<dbReference type="PANTHER" id="PTHR43762">
    <property type="entry name" value="L-GULONOLACTONE OXIDASE"/>
    <property type="match status" value="1"/>
</dbReference>
<evidence type="ECO:0000256" key="11">
    <source>
        <dbReference type="ARBA" id="ARBA00023136"/>
    </source>
</evidence>
<evidence type="ECO:0000256" key="12">
    <source>
        <dbReference type="ARBA" id="ARBA00033418"/>
    </source>
</evidence>
<dbReference type="PROSITE" id="PS51387">
    <property type="entry name" value="FAD_PCMH"/>
    <property type="match status" value="1"/>
</dbReference>
<name>A0A9W8HQ57_9FUNG</name>
<keyword evidence="10 13" id="KW-0560">Oxidoreductase</keyword>
<dbReference type="InterPro" id="IPR016171">
    <property type="entry name" value="Vanillyl_alc_oxidase_C-sub2"/>
</dbReference>
<dbReference type="Gene3D" id="3.30.43.10">
    <property type="entry name" value="Uridine Diphospho-n-acetylenolpyruvylglucosamine Reductase, domain 2"/>
    <property type="match status" value="1"/>
</dbReference>
<dbReference type="Gene3D" id="3.30.70.2520">
    <property type="match status" value="1"/>
</dbReference>
<evidence type="ECO:0000256" key="9">
    <source>
        <dbReference type="ARBA" id="ARBA00022827"/>
    </source>
</evidence>
<evidence type="ECO:0000256" key="4">
    <source>
        <dbReference type="ARBA" id="ARBA00005147"/>
    </source>
</evidence>
<dbReference type="GO" id="GO:0019853">
    <property type="term" value="P:L-ascorbic acid biosynthetic process"/>
    <property type="evidence" value="ECO:0007669"/>
    <property type="project" value="UniProtKB-KW"/>
</dbReference>
<comment type="caution">
    <text evidence="15">The sequence shown here is derived from an EMBL/GenBank/DDBJ whole genome shotgun (WGS) entry which is preliminary data.</text>
</comment>
<feature type="domain" description="FAD-binding PCMH-type" evidence="14">
    <location>
        <begin position="33"/>
        <end position="204"/>
    </location>
</feature>
<organism evidence="15 16">
    <name type="scientific">Coemansia guatemalensis</name>
    <dbReference type="NCBI Taxonomy" id="2761395"/>
    <lineage>
        <taxon>Eukaryota</taxon>
        <taxon>Fungi</taxon>
        <taxon>Fungi incertae sedis</taxon>
        <taxon>Zoopagomycota</taxon>
        <taxon>Kickxellomycotina</taxon>
        <taxon>Kickxellomycetes</taxon>
        <taxon>Kickxellales</taxon>
        <taxon>Kickxellaceae</taxon>
        <taxon>Coemansia</taxon>
    </lineage>
</organism>
<dbReference type="InterPro" id="IPR016167">
    <property type="entry name" value="FAD-bd_PCMH_sub1"/>
</dbReference>
<dbReference type="EMBL" id="JANBUO010001906">
    <property type="protein sequence ID" value="KAJ2796421.1"/>
    <property type="molecule type" value="Genomic_DNA"/>
</dbReference>
<dbReference type="GO" id="GO:0071949">
    <property type="term" value="F:FAD binding"/>
    <property type="evidence" value="ECO:0007669"/>
    <property type="project" value="UniProtKB-UniRule"/>
</dbReference>
<dbReference type="AlphaFoldDB" id="A0A9W8HQ57"/>
<dbReference type="Gene3D" id="3.30.465.10">
    <property type="match status" value="1"/>
</dbReference>
<evidence type="ECO:0000313" key="16">
    <source>
        <dbReference type="Proteomes" id="UP001140094"/>
    </source>
</evidence>
<dbReference type="Gene3D" id="1.10.45.10">
    <property type="entry name" value="Vanillyl-alcohol Oxidase, Chain A, domain 4"/>
    <property type="match status" value="1"/>
</dbReference>
<gene>
    <name evidence="15" type="primary">ALO1_3</name>
    <name evidence="15" type="ORF">H4R20_005533</name>
</gene>
<comment type="pathway">
    <text evidence="3 13">Cofactor biosynthesis; D-erythroascorbate biosynthesis; dehydro-D-arabinono-1,4-lactone from D-arabinose: step 2/2.</text>
</comment>
<dbReference type="OrthoDB" id="610608at2759"/>
<dbReference type="Pfam" id="PF04030">
    <property type="entry name" value="ALO"/>
    <property type="match status" value="1"/>
</dbReference>
<evidence type="ECO:0000256" key="2">
    <source>
        <dbReference type="ARBA" id="ARBA00004370"/>
    </source>
</evidence>
<dbReference type="GO" id="GO:0031966">
    <property type="term" value="C:mitochondrial membrane"/>
    <property type="evidence" value="ECO:0007669"/>
    <property type="project" value="UniProtKB-SubCell"/>
</dbReference>
<evidence type="ECO:0000256" key="3">
    <source>
        <dbReference type="ARBA" id="ARBA00005083"/>
    </source>
</evidence>
<keyword evidence="7 13" id="KW-0285">Flavoprotein</keyword>
<keyword evidence="8" id="KW-0060">Ascorbate biosynthesis</keyword>
<evidence type="ECO:0000256" key="8">
    <source>
        <dbReference type="ARBA" id="ARBA00022644"/>
    </source>
</evidence>
<evidence type="ECO:0000259" key="14">
    <source>
        <dbReference type="PROSITE" id="PS51387"/>
    </source>
</evidence>
<dbReference type="NCBIfam" id="TIGR01679">
    <property type="entry name" value="bact_FAD_ox"/>
    <property type="match status" value="1"/>
</dbReference>
<dbReference type="InterPro" id="IPR006093">
    <property type="entry name" value="Oxy_OxRdtase_FAD_BS"/>
</dbReference>
<dbReference type="EC" id="1.1.3.37" evidence="6 13"/>
<comment type="pathway">
    <text evidence="4">Cofactor biosynthesis; L-ascorbate biosynthesis.</text>
</comment>
<dbReference type="SUPFAM" id="SSF56176">
    <property type="entry name" value="FAD-binding/transporter-associated domain-like"/>
    <property type="match status" value="1"/>
</dbReference>
<dbReference type="PIRSF" id="PIRSF000136">
    <property type="entry name" value="LGO_GLO"/>
    <property type="match status" value="1"/>
</dbReference>
<evidence type="ECO:0000256" key="6">
    <source>
        <dbReference type="ARBA" id="ARBA00013136"/>
    </source>
</evidence>
<dbReference type="GO" id="GO:0003885">
    <property type="term" value="F:D-arabinono-1,4-lactone oxidase activity"/>
    <property type="evidence" value="ECO:0007669"/>
    <property type="project" value="UniProtKB-UniRule"/>
</dbReference>
<dbReference type="PROSITE" id="PS00862">
    <property type="entry name" value="OX2_COVAL_FAD"/>
    <property type="match status" value="1"/>
</dbReference>
<dbReference type="InterPro" id="IPR016166">
    <property type="entry name" value="FAD-bd_PCMH"/>
</dbReference>
<evidence type="ECO:0000256" key="7">
    <source>
        <dbReference type="ARBA" id="ARBA00022630"/>
    </source>
</evidence>
<dbReference type="InterPro" id="IPR006094">
    <property type="entry name" value="Oxid_FAD_bind_N"/>
</dbReference>
<evidence type="ECO:0000313" key="15">
    <source>
        <dbReference type="EMBL" id="KAJ2796421.1"/>
    </source>
</evidence>
<dbReference type="InterPro" id="IPR007173">
    <property type="entry name" value="ALO_C"/>
</dbReference>
<evidence type="ECO:0000256" key="10">
    <source>
        <dbReference type="ARBA" id="ARBA00023002"/>
    </source>
</evidence>
<reference evidence="15" key="1">
    <citation type="submission" date="2022-07" db="EMBL/GenBank/DDBJ databases">
        <title>Phylogenomic reconstructions and comparative analyses of Kickxellomycotina fungi.</title>
        <authorList>
            <person name="Reynolds N.K."/>
            <person name="Stajich J.E."/>
            <person name="Barry K."/>
            <person name="Grigoriev I.V."/>
            <person name="Crous P."/>
            <person name="Smith M.E."/>
        </authorList>
    </citation>
    <scope>NUCLEOTIDE SEQUENCE</scope>
    <source>
        <strain evidence="15">NRRL 1565</strain>
    </source>
</reference>
<evidence type="ECO:0000256" key="1">
    <source>
        <dbReference type="ARBA" id="ARBA00001974"/>
    </source>
</evidence>
<dbReference type="PANTHER" id="PTHR43762:SF1">
    <property type="entry name" value="D-ARABINONO-1,4-LACTONE OXIDASE"/>
    <property type="match status" value="1"/>
</dbReference>
<keyword evidence="11" id="KW-0472">Membrane</keyword>
<accession>A0A9W8HQ57</accession>
<evidence type="ECO:0000256" key="5">
    <source>
        <dbReference type="ARBA" id="ARBA00005466"/>
    </source>
</evidence>
<dbReference type="InterPro" id="IPR036318">
    <property type="entry name" value="FAD-bd_PCMH-like_sf"/>
</dbReference>
<dbReference type="Proteomes" id="UP001140094">
    <property type="component" value="Unassembled WGS sequence"/>
</dbReference>